<dbReference type="Pfam" id="PF00975">
    <property type="entry name" value="Thioesterase"/>
    <property type="match status" value="1"/>
</dbReference>
<dbReference type="InterPro" id="IPR029058">
    <property type="entry name" value="AB_hydrolase_fold"/>
</dbReference>
<evidence type="ECO:0000256" key="1">
    <source>
        <dbReference type="ARBA" id="ARBA00007169"/>
    </source>
</evidence>
<organism evidence="4 5">
    <name type="scientific">Streptomyces ficellus</name>
    <dbReference type="NCBI Taxonomy" id="1977088"/>
    <lineage>
        <taxon>Bacteria</taxon>
        <taxon>Bacillati</taxon>
        <taxon>Actinomycetota</taxon>
        <taxon>Actinomycetes</taxon>
        <taxon>Kitasatosporales</taxon>
        <taxon>Streptomycetaceae</taxon>
        <taxon>Streptomyces</taxon>
    </lineage>
</organism>
<proteinExistence type="inferred from homology"/>
<dbReference type="PANTHER" id="PTHR11487:SF0">
    <property type="entry name" value="S-ACYL FATTY ACID SYNTHASE THIOESTERASE, MEDIUM CHAIN"/>
    <property type="match status" value="1"/>
</dbReference>
<dbReference type="GO" id="GO:0016787">
    <property type="term" value="F:hydrolase activity"/>
    <property type="evidence" value="ECO:0007669"/>
    <property type="project" value="UniProtKB-KW"/>
</dbReference>
<dbReference type="InterPro" id="IPR001031">
    <property type="entry name" value="Thioesterase"/>
</dbReference>
<dbReference type="KEGG" id="sfic:EIZ62_09655"/>
<keyword evidence="5" id="KW-1185">Reference proteome</keyword>
<evidence type="ECO:0000259" key="3">
    <source>
        <dbReference type="SMART" id="SM00824"/>
    </source>
</evidence>
<dbReference type="SUPFAM" id="SSF53474">
    <property type="entry name" value="alpha/beta-Hydrolases"/>
    <property type="match status" value="1"/>
</dbReference>
<keyword evidence="2" id="KW-0378">Hydrolase</keyword>
<sequence>MSEIVLDDVWIRQFVPAPTGATPLVCFPHAGGSASYFRPLSQSLKNRARVLAVQYPGRQDRISHPFLTTISEFADAAYTALEPLLKEPVAFFGHSMGAAIAFEVTNRMRERLGTAPSTLFVSGRRAPSRDRESRIHLLDDQGLVEVLRSQSGTDARILEDRDVLRMILPPLRADYTAIETYRYDPARPKLDCPVVALAGVDDETLTAEEAGAWAEHTTGPFTLETFTGGHFYLAEHIDEVAGVVDRELPRR</sequence>
<dbReference type="InterPro" id="IPR020802">
    <property type="entry name" value="TesA-like"/>
</dbReference>
<dbReference type="Gene3D" id="3.40.50.1820">
    <property type="entry name" value="alpha/beta hydrolase"/>
    <property type="match status" value="1"/>
</dbReference>
<comment type="similarity">
    <text evidence="1">Belongs to the thioesterase family.</text>
</comment>
<dbReference type="AlphaFoldDB" id="A0A6I6F6B2"/>
<reference evidence="4 5" key="1">
    <citation type="submission" date="2018-12" db="EMBL/GenBank/DDBJ databases">
        <title>Complete genome sequence of Streptomyces ficellus NRRL8067, the producer of ficellomycin, feldamycin and nojirimycin.</title>
        <authorList>
            <person name="Zhang H."/>
            <person name="Yue R."/>
            <person name="Liu Y."/>
            <person name="Li M."/>
            <person name="Mu H."/>
            <person name="Zhang J."/>
        </authorList>
    </citation>
    <scope>NUCLEOTIDE SEQUENCE [LARGE SCALE GENOMIC DNA]</scope>
    <source>
        <strain evidence="4 5">NRRL 8067</strain>
    </source>
</reference>
<dbReference type="EMBL" id="CP034279">
    <property type="protein sequence ID" value="QGV78481.1"/>
    <property type="molecule type" value="Genomic_DNA"/>
</dbReference>
<dbReference type="RefSeq" id="WP_156692280.1">
    <property type="nucleotide sequence ID" value="NZ_CP034279.1"/>
</dbReference>
<gene>
    <name evidence="4" type="ORF">EIZ62_09655</name>
</gene>
<evidence type="ECO:0000256" key="2">
    <source>
        <dbReference type="ARBA" id="ARBA00022801"/>
    </source>
</evidence>
<name>A0A6I6F6B2_9ACTN</name>
<evidence type="ECO:0000313" key="4">
    <source>
        <dbReference type="EMBL" id="QGV78481.1"/>
    </source>
</evidence>
<accession>A0A6I6F6B2</accession>
<dbReference type="SMART" id="SM00824">
    <property type="entry name" value="PKS_TE"/>
    <property type="match status" value="1"/>
</dbReference>
<feature type="domain" description="Thioesterase TesA-like" evidence="3">
    <location>
        <begin position="25"/>
        <end position="248"/>
    </location>
</feature>
<dbReference type="PANTHER" id="PTHR11487">
    <property type="entry name" value="THIOESTERASE"/>
    <property type="match status" value="1"/>
</dbReference>
<dbReference type="Proteomes" id="UP000422572">
    <property type="component" value="Chromosome"/>
</dbReference>
<protein>
    <submittedName>
        <fullName evidence="4">Thioesterase</fullName>
    </submittedName>
</protein>
<dbReference type="InterPro" id="IPR012223">
    <property type="entry name" value="TEII"/>
</dbReference>
<dbReference type="OrthoDB" id="8480037at2"/>
<dbReference type="GO" id="GO:0008610">
    <property type="term" value="P:lipid biosynthetic process"/>
    <property type="evidence" value="ECO:0007669"/>
    <property type="project" value="TreeGrafter"/>
</dbReference>
<evidence type="ECO:0000313" key="5">
    <source>
        <dbReference type="Proteomes" id="UP000422572"/>
    </source>
</evidence>